<dbReference type="SUPFAM" id="SSF55874">
    <property type="entry name" value="ATPase domain of HSP90 chaperone/DNA topoisomerase II/histidine kinase"/>
    <property type="match status" value="1"/>
</dbReference>
<dbReference type="SMART" id="SM00388">
    <property type="entry name" value="HisKA"/>
    <property type="match status" value="1"/>
</dbReference>
<feature type="signal peptide" evidence="6">
    <location>
        <begin position="1"/>
        <end position="19"/>
    </location>
</feature>
<proteinExistence type="predicted"/>
<dbReference type="InterPro" id="IPR004358">
    <property type="entry name" value="Sig_transdc_His_kin-like_C"/>
</dbReference>
<dbReference type="Pfam" id="PF00497">
    <property type="entry name" value="SBP_bac_3"/>
    <property type="match status" value="2"/>
</dbReference>
<dbReference type="PANTHER" id="PTHR35936:SF17">
    <property type="entry name" value="ARGININE-BINDING EXTRACELLULAR PROTEIN ARTP"/>
    <property type="match status" value="1"/>
</dbReference>
<evidence type="ECO:0000256" key="1">
    <source>
        <dbReference type="ARBA" id="ARBA00000085"/>
    </source>
</evidence>
<dbReference type="RefSeq" id="WP_166108313.1">
    <property type="nucleotide sequence ID" value="NZ_JAADJT010000018.1"/>
</dbReference>
<evidence type="ECO:0000256" key="5">
    <source>
        <dbReference type="SAM" id="Coils"/>
    </source>
</evidence>
<feature type="coiled-coil region" evidence="5">
    <location>
        <begin position="564"/>
        <end position="598"/>
    </location>
</feature>
<keyword evidence="9" id="KW-1185">Reference proteome</keyword>
<name>A0ABX0FUW9_9BURK</name>
<dbReference type="EC" id="2.7.13.3" evidence="2"/>
<feature type="chain" id="PRO_5046796135" description="histidine kinase" evidence="6">
    <location>
        <begin position="20"/>
        <end position="857"/>
    </location>
</feature>
<dbReference type="InterPro" id="IPR003661">
    <property type="entry name" value="HisK_dim/P_dom"/>
</dbReference>
<evidence type="ECO:0000313" key="8">
    <source>
        <dbReference type="EMBL" id="NGZ88193.1"/>
    </source>
</evidence>
<dbReference type="PROSITE" id="PS50109">
    <property type="entry name" value="HIS_KIN"/>
    <property type="match status" value="1"/>
</dbReference>
<dbReference type="Pfam" id="PF02518">
    <property type="entry name" value="HATPase_c"/>
    <property type="match status" value="1"/>
</dbReference>
<gene>
    <name evidence="8" type="ORF">GW587_28560</name>
</gene>
<evidence type="ECO:0000256" key="6">
    <source>
        <dbReference type="SAM" id="SignalP"/>
    </source>
</evidence>
<dbReference type="InterPro" id="IPR003594">
    <property type="entry name" value="HATPase_dom"/>
</dbReference>
<dbReference type="InterPro" id="IPR036890">
    <property type="entry name" value="HATPase_C_sf"/>
</dbReference>
<dbReference type="SMART" id="SM00062">
    <property type="entry name" value="PBPb"/>
    <property type="match status" value="2"/>
</dbReference>
<dbReference type="Gene3D" id="3.40.190.10">
    <property type="entry name" value="Periplasmic binding protein-like II"/>
    <property type="match status" value="4"/>
</dbReference>
<dbReference type="CDD" id="cd01007">
    <property type="entry name" value="PBP2_BvgS_HisK_like"/>
    <property type="match status" value="2"/>
</dbReference>
<reference evidence="9" key="1">
    <citation type="submission" date="2023-07" db="EMBL/GenBank/DDBJ databases">
        <title>Duganella aceri sp. nov., isolated from tree sap.</title>
        <authorList>
            <person name="Kim I.S."/>
        </authorList>
    </citation>
    <scope>NUCLEOTIDE SEQUENCE [LARGE SCALE GENOMIC DNA]</scope>
    <source>
        <strain evidence="9">SAP-35</strain>
    </source>
</reference>
<dbReference type="CDD" id="cd00082">
    <property type="entry name" value="HisKA"/>
    <property type="match status" value="1"/>
</dbReference>
<dbReference type="SUPFAM" id="SSF47384">
    <property type="entry name" value="Homodimeric domain of signal transducing histidine kinase"/>
    <property type="match status" value="1"/>
</dbReference>
<evidence type="ECO:0000313" key="9">
    <source>
        <dbReference type="Proteomes" id="UP000666369"/>
    </source>
</evidence>
<dbReference type="PANTHER" id="PTHR35936">
    <property type="entry name" value="MEMBRANE-BOUND LYTIC MUREIN TRANSGLYCOSYLASE F"/>
    <property type="match status" value="1"/>
</dbReference>
<keyword evidence="5" id="KW-0175">Coiled coil</keyword>
<dbReference type="Proteomes" id="UP000666369">
    <property type="component" value="Unassembled WGS sequence"/>
</dbReference>
<dbReference type="Gene3D" id="1.10.287.130">
    <property type="match status" value="1"/>
</dbReference>
<evidence type="ECO:0000256" key="4">
    <source>
        <dbReference type="ARBA" id="ARBA00022729"/>
    </source>
</evidence>
<evidence type="ECO:0000256" key="3">
    <source>
        <dbReference type="ARBA" id="ARBA00022553"/>
    </source>
</evidence>
<dbReference type="InterPro" id="IPR001638">
    <property type="entry name" value="Solute-binding_3/MltF_N"/>
</dbReference>
<dbReference type="PRINTS" id="PR00344">
    <property type="entry name" value="BCTRLSENSOR"/>
</dbReference>
<organism evidence="8 9">
    <name type="scientific">Duganella aceris</name>
    <dbReference type="NCBI Taxonomy" id="2703883"/>
    <lineage>
        <taxon>Bacteria</taxon>
        <taxon>Pseudomonadati</taxon>
        <taxon>Pseudomonadota</taxon>
        <taxon>Betaproteobacteria</taxon>
        <taxon>Burkholderiales</taxon>
        <taxon>Oxalobacteraceae</taxon>
        <taxon>Telluria group</taxon>
        <taxon>Duganella</taxon>
    </lineage>
</organism>
<evidence type="ECO:0000259" key="7">
    <source>
        <dbReference type="PROSITE" id="PS50109"/>
    </source>
</evidence>
<dbReference type="InterPro" id="IPR036097">
    <property type="entry name" value="HisK_dim/P_sf"/>
</dbReference>
<dbReference type="Gene3D" id="3.30.565.10">
    <property type="entry name" value="Histidine kinase-like ATPase, C-terminal domain"/>
    <property type="match status" value="1"/>
</dbReference>
<keyword evidence="3" id="KW-0597">Phosphoprotein</keyword>
<sequence>MARMLCGLLLAALCAPAPAASGQGQVSLTPAEQAWLQAHPVVTLALDQNNPPLNFRRSDAEGASFAGVSIDYANLIAAKTGLTIRFAGSTWEKALEQAMAHQVDGLLCANDRPERRDKLAFSLPYLELPIALATRPGQQDIHTLSAMAGRRIAVMRDTARVPLLRARCPDCVLVEVDDPPQAMARIQAGMADAFFDDLPVVQRAIAASGSRLRIALLYYYSEAAATRIGLRNDAPELLSIVNKGLAAITAAEQEQIHTRWLSTANGVPVERDLQLTAAQRAWLAAHPVIRVGVDAARAPIESVGDDGKPRGISQEYLRRVEEMLGVRFELVPMRDPELILGRLEQHEVDMLSAISQTESRQRFMTLSDPFLTSPIVIYTATSAPPAPGLSNLNGKRVAVSTRAGVAEMLPRDWPSIVPVTAISFKVALDLLHRDEVSAVVAPLLTGTHQLVELGTSDIRVSGETEYNYKVGFGVRNDWAELPPILNLALAAIPKFERDGFKQKWTVVRFDHETDYRPLGALLLAIAIALAFIFQLRVMVKRRTAELQQEVSARRAREADIQRLNAALELRVEQRTAELRRANDDLRVAADQLVQTEKVASLGRLVAGIAHELNTPLGSTLTASTTLKAHLVTFGQAALEGKLKRSSVEDFVVQSKLACEIIERNAHRAAGLIDNFKELAVDQASARRRLFPLRRTVEEVIASHHNAWKATPHRIEVDIAETLQMDSFPGPLAQVLCNLLENTLVHGFAGKDAGRVRISASLQDERVDIQYADDGAGIPPEHRGKIYDPFFTTRLGQGGSGLGLYIVQTMVSGVLGGSIVVQSSPGQGTTFQIALPRSAPRLTASTVAGAHGLAPLPS</sequence>
<accession>A0ABX0FUW9</accession>
<dbReference type="EMBL" id="JAADJT010000018">
    <property type="protein sequence ID" value="NGZ88193.1"/>
    <property type="molecule type" value="Genomic_DNA"/>
</dbReference>
<dbReference type="SMART" id="SM00387">
    <property type="entry name" value="HATPase_c"/>
    <property type="match status" value="1"/>
</dbReference>
<protein>
    <recommendedName>
        <fullName evidence="2">histidine kinase</fullName>
        <ecNumber evidence="2">2.7.13.3</ecNumber>
    </recommendedName>
</protein>
<dbReference type="InterPro" id="IPR005467">
    <property type="entry name" value="His_kinase_dom"/>
</dbReference>
<feature type="domain" description="Histidine kinase" evidence="7">
    <location>
        <begin position="607"/>
        <end position="838"/>
    </location>
</feature>
<evidence type="ECO:0000256" key="2">
    <source>
        <dbReference type="ARBA" id="ARBA00012438"/>
    </source>
</evidence>
<comment type="catalytic activity">
    <reaction evidence="1">
        <text>ATP + protein L-histidine = ADP + protein N-phospho-L-histidine.</text>
        <dbReference type="EC" id="2.7.13.3"/>
    </reaction>
</comment>
<keyword evidence="4 6" id="KW-0732">Signal</keyword>
<comment type="caution">
    <text evidence="8">The sequence shown here is derived from an EMBL/GenBank/DDBJ whole genome shotgun (WGS) entry which is preliminary data.</text>
</comment>
<dbReference type="SUPFAM" id="SSF53850">
    <property type="entry name" value="Periplasmic binding protein-like II"/>
    <property type="match status" value="2"/>
</dbReference>